<dbReference type="InterPro" id="IPR016181">
    <property type="entry name" value="Acyl_CoA_acyltransferase"/>
</dbReference>
<evidence type="ECO:0000256" key="7">
    <source>
        <dbReference type="ARBA" id="ARBA00022833"/>
    </source>
</evidence>
<dbReference type="Pfam" id="PF02100">
    <property type="entry name" value="ODC_AZ"/>
    <property type="match status" value="1"/>
</dbReference>
<dbReference type="PANTHER" id="PTHR13848">
    <property type="entry name" value="PROTEIN YIPPEE-LIKE CG15309-RELATED"/>
    <property type="match status" value="1"/>
</dbReference>
<keyword evidence="5" id="KW-0479">Metal-binding</keyword>
<dbReference type="GO" id="GO:0075523">
    <property type="term" value="P:viral translational frameshifting"/>
    <property type="evidence" value="ECO:0007669"/>
    <property type="project" value="UniProtKB-KW"/>
</dbReference>
<feature type="domain" description="Yippee" evidence="8">
    <location>
        <begin position="304"/>
        <end position="419"/>
    </location>
</feature>
<evidence type="ECO:0000313" key="9">
    <source>
        <dbReference type="EMBL" id="KAB8076338.1"/>
    </source>
</evidence>
<dbReference type="GO" id="GO:0046872">
    <property type="term" value="F:metal ion binding"/>
    <property type="evidence" value="ECO:0007669"/>
    <property type="project" value="UniProtKB-KW"/>
</dbReference>
<evidence type="ECO:0000256" key="3">
    <source>
        <dbReference type="ARBA" id="ARBA00008796"/>
    </source>
</evidence>
<evidence type="ECO:0000256" key="4">
    <source>
        <dbReference type="ARBA" id="ARBA00011486"/>
    </source>
</evidence>
<dbReference type="InterPro" id="IPR034751">
    <property type="entry name" value="Yippee"/>
</dbReference>
<dbReference type="Gene3D" id="3.40.630.60">
    <property type="match status" value="1"/>
</dbReference>
<comment type="function">
    <text evidence="1">Ornithine decarboxylase (ODC) antizyme protein that negatively regulates ODC activity and intracellular polyamine biosynthesis in response to increased intracellular polyamine levels. Binds to ODC monomers, inhibiting the assembly of the functional ODC homodimer, and targets the monomers for ubiquitin-independent proteolytic destruction by the 26S proteasome.</text>
</comment>
<reference evidence="9 10" key="1">
    <citation type="submission" date="2019-04" db="EMBL/GenBank/DDBJ databases">
        <title>Friends and foes A comparative genomics study of 23 Aspergillus species from section Flavi.</title>
        <authorList>
            <consortium name="DOE Joint Genome Institute"/>
            <person name="Kjaerbolling I."/>
            <person name="Vesth T."/>
            <person name="Frisvad J.C."/>
            <person name="Nybo J.L."/>
            <person name="Theobald S."/>
            <person name="Kildgaard S."/>
            <person name="Isbrandt T."/>
            <person name="Kuo A."/>
            <person name="Sato A."/>
            <person name="Lyhne E.K."/>
            <person name="Kogle M.E."/>
            <person name="Wiebenga A."/>
            <person name="Kun R.S."/>
            <person name="Lubbers R.J."/>
            <person name="Makela M.R."/>
            <person name="Barry K."/>
            <person name="Chovatia M."/>
            <person name="Clum A."/>
            <person name="Daum C."/>
            <person name="Haridas S."/>
            <person name="He G."/>
            <person name="LaButti K."/>
            <person name="Lipzen A."/>
            <person name="Mondo S."/>
            <person name="Riley R."/>
            <person name="Salamov A."/>
            <person name="Simmons B.A."/>
            <person name="Magnuson J.K."/>
            <person name="Henrissat B."/>
            <person name="Mortensen U.H."/>
            <person name="Larsen T.O."/>
            <person name="Devries R.P."/>
            <person name="Grigoriev I.V."/>
            <person name="Machida M."/>
            <person name="Baker S.E."/>
            <person name="Andersen M.R."/>
        </authorList>
    </citation>
    <scope>NUCLEOTIDE SEQUENCE [LARGE SCALE GENOMIC DNA]</scope>
    <source>
        <strain evidence="9 10">CBS 151.66</strain>
    </source>
</reference>
<comment type="similarity">
    <text evidence="3">Belongs to the ODC antizyme family.</text>
</comment>
<gene>
    <name evidence="9" type="ORF">BDV29DRAFT_189547</name>
</gene>
<keyword evidence="6" id="KW-0688">Ribosomal frameshifting</keyword>
<organism evidence="9 10">
    <name type="scientific">Aspergillus leporis</name>
    <dbReference type="NCBI Taxonomy" id="41062"/>
    <lineage>
        <taxon>Eukaryota</taxon>
        <taxon>Fungi</taxon>
        <taxon>Dikarya</taxon>
        <taxon>Ascomycota</taxon>
        <taxon>Pezizomycotina</taxon>
        <taxon>Eurotiomycetes</taxon>
        <taxon>Eurotiomycetidae</taxon>
        <taxon>Eurotiales</taxon>
        <taxon>Aspergillaceae</taxon>
        <taxon>Aspergillus</taxon>
        <taxon>Aspergillus subgen. Circumdati</taxon>
    </lineage>
</organism>
<dbReference type="SUPFAM" id="SSF55729">
    <property type="entry name" value="Acyl-CoA N-acyltransferases (Nat)"/>
    <property type="match status" value="1"/>
</dbReference>
<dbReference type="PROSITE" id="PS51792">
    <property type="entry name" value="YIPPEE"/>
    <property type="match status" value="1"/>
</dbReference>
<dbReference type="Proteomes" id="UP000326565">
    <property type="component" value="Unassembled WGS sequence"/>
</dbReference>
<evidence type="ECO:0000256" key="2">
    <source>
        <dbReference type="ARBA" id="ARBA00005613"/>
    </source>
</evidence>
<evidence type="ECO:0000313" key="10">
    <source>
        <dbReference type="Proteomes" id="UP000326565"/>
    </source>
</evidence>
<dbReference type="InterPro" id="IPR002993">
    <property type="entry name" value="ODC_AZ"/>
</dbReference>
<evidence type="ECO:0000256" key="6">
    <source>
        <dbReference type="ARBA" id="ARBA00022758"/>
    </source>
</evidence>
<evidence type="ECO:0000256" key="1">
    <source>
        <dbReference type="ARBA" id="ARBA00002307"/>
    </source>
</evidence>
<evidence type="ECO:0000256" key="5">
    <source>
        <dbReference type="ARBA" id="ARBA00022723"/>
    </source>
</evidence>
<keyword evidence="10" id="KW-1185">Reference proteome</keyword>
<dbReference type="InterPro" id="IPR039058">
    <property type="entry name" value="Yippee_fam"/>
</dbReference>
<proteinExistence type="inferred from homology"/>
<comment type="subunit">
    <text evidence="4">Interacts with ODC and thereby sterically blocks ODC homodimerization.</text>
</comment>
<evidence type="ECO:0000259" key="8">
    <source>
        <dbReference type="PROSITE" id="PS51792"/>
    </source>
</evidence>
<dbReference type="Pfam" id="PF03226">
    <property type="entry name" value="Yippee-Mis18"/>
    <property type="match status" value="1"/>
</dbReference>
<dbReference type="AlphaFoldDB" id="A0A5N5X6H2"/>
<dbReference type="GO" id="GO:0008073">
    <property type="term" value="F:ornithine decarboxylase inhibitor activity"/>
    <property type="evidence" value="ECO:0007669"/>
    <property type="project" value="InterPro"/>
</dbReference>
<protein>
    <submittedName>
        <fullName evidence="9">Yippee-domain-containing protein</fullName>
    </submittedName>
</protein>
<dbReference type="InterPro" id="IPR004910">
    <property type="entry name" value="Yippee/Mis18/Cereblon"/>
</dbReference>
<accession>A0A5N5X6H2</accession>
<comment type="similarity">
    <text evidence="2">Belongs to the yippee family.</text>
</comment>
<sequence length="489" mass="53712">MAKFLNNNSNTYNQLQRFPDKAPQTSVLASCYSVNTSTSTVNGFHYYTTTGAGSKTFPSSPSLDLSISPRMESHWSGDNVPEHKGEAAHTIPGECERLFCNTLSAIFLGEGRFARQELLGVGAYQVRPSDLGHAQSRVQKWVEVLDYTSDGIYRGFVTALNGERTLFIFFGEQAPGQDLKTGLIALFELASLSDFGCSRIVACIPRSQDAAELNIARNLGWCGFNLTTLQPWNTGGCAQSSLSAKWLFLGAENYLRVLMFPRFLLLPTVFRSRRRNAGCSSSTHISVKTLPAMDKGKYLGGHISYVRCSRCATDLCLTSQIISKGFTGRHGRAYLVSAEPIACAVSVNLTSSPTSSLPNTIMQKPVSRQLVTGAHTVSDVSCAFCGSVLGWKYVAAEEESQRYKVGKFILETKRTMTSSSWESDSYAEPTKMSTSAEMDLEASSERVEFDSQDEDECEDLFAGVWSPGLAIRRRSRKLDRHSSIFGLTS</sequence>
<keyword evidence="7" id="KW-0862">Zinc</keyword>
<dbReference type="OrthoDB" id="6407410at2759"/>
<dbReference type="InterPro" id="IPR038581">
    <property type="entry name" value="ODC_AZ_sf"/>
</dbReference>
<name>A0A5N5X6H2_9EURO</name>
<dbReference type="EMBL" id="ML732182">
    <property type="protein sequence ID" value="KAB8076338.1"/>
    <property type="molecule type" value="Genomic_DNA"/>
</dbReference>